<accession>A0AAN6IIH8</accession>
<proteinExistence type="predicted"/>
<dbReference type="AlphaFoldDB" id="A0AAN6IIH8"/>
<evidence type="ECO:0000313" key="1">
    <source>
        <dbReference type="EMBL" id="KAI1618713.1"/>
    </source>
</evidence>
<comment type="caution">
    <text evidence="1">The sequence shown here is derived from an EMBL/GenBank/DDBJ whole genome shotgun (WGS) entry which is preliminary data.</text>
</comment>
<gene>
    <name evidence="1" type="ORF">EDD36DRAFT_460352</name>
</gene>
<dbReference type="Proteomes" id="UP001203852">
    <property type="component" value="Unassembled WGS sequence"/>
</dbReference>
<keyword evidence="2" id="KW-1185">Reference proteome</keyword>
<name>A0AAN6IIH8_9EURO</name>
<sequence>MGGTKALPRLQLEMDVYGLLNISIVVGCRPLIASSEFDPGPLSGSQHLSSLVRSCVDDRGPSTKKSVASAMSPTLMATHAEIRELLDVQEAKLKYASSAAKEVESLFRWSHLRWMAARTRLFEHWRDLVDATIDGSTNNHLDLALCQATMLFERCIFEDMHSLEMRFQLTRLTYAMVVASLQGIKPEFDITQAATDTRKYDLLWIYSVGAWVEDSFSAALSPSDTMQYAFFANQFTKLAAQLSFVSIGTMAPPLCENYLYIPKHQDKPLQRLLGINRQKPLSFRVQPLERKVS</sequence>
<evidence type="ECO:0000313" key="2">
    <source>
        <dbReference type="Proteomes" id="UP001203852"/>
    </source>
</evidence>
<protein>
    <submittedName>
        <fullName evidence="1">Uncharacterized protein</fullName>
    </submittedName>
</protein>
<dbReference type="EMBL" id="MU404350">
    <property type="protein sequence ID" value="KAI1618713.1"/>
    <property type="molecule type" value="Genomic_DNA"/>
</dbReference>
<organism evidence="1 2">
    <name type="scientific">Exophiala viscosa</name>
    <dbReference type="NCBI Taxonomy" id="2486360"/>
    <lineage>
        <taxon>Eukaryota</taxon>
        <taxon>Fungi</taxon>
        <taxon>Dikarya</taxon>
        <taxon>Ascomycota</taxon>
        <taxon>Pezizomycotina</taxon>
        <taxon>Eurotiomycetes</taxon>
        <taxon>Chaetothyriomycetidae</taxon>
        <taxon>Chaetothyriales</taxon>
        <taxon>Herpotrichiellaceae</taxon>
        <taxon>Exophiala</taxon>
    </lineage>
</organism>
<reference evidence="1" key="1">
    <citation type="journal article" date="2022" name="bioRxiv">
        <title>Deciphering the potential niche of two novel black yeast fungi from a biological soil crust based on their genomes, phenotypes, and melanin regulation.</title>
        <authorList>
            <consortium name="DOE Joint Genome Institute"/>
            <person name="Carr E.C."/>
            <person name="Barton Q."/>
            <person name="Grambo S."/>
            <person name="Sullivan M."/>
            <person name="Renfro C.M."/>
            <person name="Kuo A."/>
            <person name="Pangilinan J."/>
            <person name="Lipzen A."/>
            <person name="Keymanesh K."/>
            <person name="Savage E."/>
            <person name="Barry K."/>
            <person name="Grigoriev I.V."/>
            <person name="Riekhof W.R."/>
            <person name="Harris S.S."/>
        </authorList>
    </citation>
    <scope>NUCLEOTIDE SEQUENCE</scope>
    <source>
        <strain evidence="1">JF 03-4F</strain>
    </source>
</reference>
<dbReference type="PROSITE" id="PS51257">
    <property type="entry name" value="PROKAR_LIPOPROTEIN"/>
    <property type="match status" value="1"/>
</dbReference>